<keyword evidence="2" id="KW-1185">Reference proteome</keyword>
<accession>A0A2H1E9E0</accession>
<gene>
    <name evidence="1" type="ORF">MARIT_1442</name>
</gene>
<proteinExistence type="predicted"/>
<dbReference type="EMBL" id="LT634361">
    <property type="protein sequence ID" value="SFZ82100.1"/>
    <property type="molecule type" value="Genomic_DNA"/>
</dbReference>
<dbReference type="InterPro" id="IPR023902">
    <property type="entry name" value="Sporulation_SdpA"/>
</dbReference>
<dbReference type="Proteomes" id="UP000231564">
    <property type="component" value="Chromosome MARIT"/>
</dbReference>
<dbReference type="Pfam" id="PF17418">
    <property type="entry name" value="SdpA"/>
    <property type="match status" value="1"/>
</dbReference>
<evidence type="ECO:0000313" key="2">
    <source>
        <dbReference type="Proteomes" id="UP000231564"/>
    </source>
</evidence>
<organism evidence="1 2">
    <name type="scientific">Tenacibaculum maritimum NCIMB 2154</name>
    <dbReference type="NCBI Taxonomy" id="1349785"/>
    <lineage>
        <taxon>Bacteria</taxon>
        <taxon>Pseudomonadati</taxon>
        <taxon>Bacteroidota</taxon>
        <taxon>Flavobacteriia</taxon>
        <taxon>Flavobacteriales</taxon>
        <taxon>Flavobacteriaceae</taxon>
        <taxon>Tenacibaculum</taxon>
    </lineage>
</organism>
<dbReference type="AlphaFoldDB" id="A0A2H1E9E0"/>
<dbReference type="NCBIfam" id="TIGR04034">
    <property type="entry name" value="export_SdpA"/>
    <property type="match status" value="1"/>
</dbReference>
<evidence type="ECO:0000313" key="1">
    <source>
        <dbReference type="EMBL" id="SFZ82100.1"/>
    </source>
</evidence>
<sequence length="164" mass="19430">MFFGIILLVGAMPKTPLMINENIKKNLSIVFPNRWPFFTKDPREEYVYIFQKKSQKYMLHMNLPNSSIANFYGMVNNQRAIGMEYGMISSLIDENLWYTNNTGKNLLKIIDNDTIKTIKLKRDIKYTELNGEYIFAKIEPLPYLWRNKVNQFEMPSKFVKIIIK</sequence>
<protein>
    <submittedName>
        <fullName evidence="1">Uncharacterized protein</fullName>
    </submittedName>
</protein>
<reference evidence="1 2" key="1">
    <citation type="submission" date="2016-11" db="EMBL/GenBank/DDBJ databases">
        <authorList>
            <person name="Jaros S."/>
            <person name="Januszkiewicz K."/>
            <person name="Wedrychowicz H."/>
        </authorList>
    </citation>
    <scope>NUCLEOTIDE SEQUENCE [LARGE SCALE GENOMIC DNA]</scope>
    <source>
        <strain evidence="1">NCIMB 2154T</strain>
    </source>
</reference>
<dbReference type="KEGG" id="tmar:MARIT_1442"/>
<name>A0A2H1E9E0_9FLAO</name>